<proteinExistence type="predicted"/>
<dbReference type="EMBL" id="LN877954">
    <property type="protein sequence ID" value="CUV07928.1"/>
    <property type="molecule type" value="Genomic_DNA"/>
</dbReference>
<feature type="compositionally biased region" description="Basic and acidic residues" evidence="1">
    <location>
        <begin position="402"/>
        <end position="416"/>
    </location>
</feature>
<dbReference type="VEuPathDB" id="CryptoDB:Chro.80432"/>
<sequence length="436" mass="48411">MMVGLLNRQEDVSPNLAFGSVPITGPIFDEELLRWIAEAEYLGVSRETAILIATKRRALNLNKSGGSLVVDPQSKGIHLASEKSLSHSNNPLQLPITVIGAEDDEHNKQNSKANSPPGSDHGSCSEGYIYEESHLNLGFQAEQQQKPSVALKNSSSQTSSTQETITTKFDGLLDQVINTTIAHINFDESKRKKKKFKRRKKFSQKNILSATCNSDNASNSISSQSINTHLLKTIVEKDSNLKMILSDDNNSSVDTTMGVVNSGTNQVDRLTTHCSGLDAVVAAHSDNPFNNNDRNYNIKVKRKKRFYQRNNNNVGSSSNKHNPTQNTQVTSALNDFPEPSRINLKHTKRNFHRNRKSLGLHPNPISEKATDSSNNAIALSNPELRNLTQQPKSNGGYGRRANNSERGRIRPRKSEAVEHVREQLRIAFRSRGVLEI</sequence>
<evidence type="ECO:0000313" key="4">
    <source>
        <dbReference type="Proteomes" id="UP001429100"/>
    </source>
</evidence>
<dbReference type="OrthoDB" id="342245at2759"/>
<reference evidence="2" key="2">
    <citation type="submission" date="2015-08" db="EMBL/GenBank/DDBJ databases">
        <authorList>
            <person name="Babu N.S."/>
            <person name="Beckwith C.J."/>
            <person name="Beseler K.G."/>
            <person name="Brison A."/>
            <person name="Carone J.V."/>
            <person name="Caskin T.P."/>
            <person name="Diamond M."/>
            <person name="Durham M.E."/>
            <person name="Foxe J.M."/>
            <person name="Go M."/>
            <person name="Henderson B.A."/>
            <person name="Jones I.B."/>
            <person name="McGettigan J.A."/>
            <person name="Micheletti S.J."/>
            <person name="Nasrallah M.E."/>
            <person name="Ortiz D."/>
            <person name="Piller C.R."/>
            <person name="Privatt S.R."/>
            <person name="Schneider S.L."/>
            <person name="Sharp S."/>
            <person name="Smith T.C."/>
            <person name="Stanton J.D."/>
            <person name="Ullery H.E."/>
            <person name="Wilson R.J."/>
            <person name="Serrano M.G."/>
            <person name="Buck G."/>
            <person name="Lee V."/>
            <person name="Wang Y."/>
            <person name="Carvalho R."/>
            <person name="Voegtly L."/>
            <person name="Shi R."/>
            <person name="Duckworth R."/>
            <person name="Johnson A."/>
            <person name="Loviza R."/>
            <person name="Walstead R."/>
            <person name="Shah Z."/>
            <person name="Kiflezghi M."/>
            <person name="Wade K."/>
            <person name="Ball S.L."/>
            <person name="Bradley K.W."/>
            <person name="Asai D.J."/>
            <person name="Bowman C.A."/>
            <person name="Russell D.A."/>
            <person name="Pope W.H."/>
            <person name="Jacobs-Sera D."/>
            <person name="Hendrix R.W."/>
            <person name="Hatfull G.F."/>
        </authorList>
    </citation>
    <scope>NUCLEOTIDE SEQUENCE [LARGE SCALE GENOMIC DNA]</scope>
</reference>
<feature type="region of interest" description="Disordered" evidence="1">
    <location>
        <begin position="310"/>
        <end position="416"/>
    </location>
</feature>
<dbReference type="VEuPathDB" id="CryptoDB:ChTU502y2012_405g0355"/>
<keyword evidence="4" id="KW-1185">Reference proteome</keyword>
<dbReference type="EMBL" id="JTAI01000002">
    <property type="protein sequence ID" value="PPS98319.1"/>
    <property type="molecule type" value="Genomic_DNA"/>
</dbReference>
<evidence type="ECO:0000313" key="3">
    <source>
        <dbReference type="EMBL" id="PPS98319.1"/>
    </source>
</evidence>
<dbReference type="Proteomes" id="UP000199752">
    <property type="component" value="Chromosome 8"/>
</dbReference>
<protein>
    <submittedName>
        <fullName evidence="2">Uncharacterized protein</fullName>
    </submittedName>
</protein>
<dbReference type="AlphaFoldDB" id="A0A0S4TKK4"/>
<feature type="region of interest" description="Disordered" evidence="1">
    <location>
        <begin position="105"/>
        <end position="126"/>
    </location>
</feature>
<evidence type="ECO:0000256" key="1">
    <source>
        <dbReference type="SAM" id="MobiDB-lite"/>
    </source>
</evidence>
<dbReference type="VEuPathDB" id="CryptoDB:GY17_00000819"/>
<name>A0A0S4TKK4_CRYHO</name>
<gene>
    <name evidence="2" type="ORF">CHUDEA8_3750</name>
    <name evidence="3" type="ORF">GY17_00000819</name>
</gene>
<evidence type="ECO:0000313" key="2">
    <source>
        <dbReference type="EMBL" id="CUV07928.1"/>
    </source>
</evidence>
<dbReference type="VEuPathDB" id="CryptoDB:CHUDEA8_3750"/>
<reference evidence="3 4" key="1">
    <citation type="submission" date="2014-11" db="EMBL/GenBank/DDBJ databases">
        <title>Comparative genomic analysis of Cryptosporidium hominis reveals occurrence of genetic recombination in virulent subtypes.</title>
        <authorList>
            <person name="Guo Y."/>
            <person name="Tang K."/>
            <person name="Frace M."/>
            <person name="Li N."/>
            <person name="Roellig D.M."/>
            <person name="Sammons S."/>
            <person name="Knipe K."/>
            <person name="Rowe L."/>
            <person name="Feng Y."/>
            <person name="Xiao L."/>
        </authorList>
    </citation>
    <scope>NUCLEOTIDE SEQUENCE [LARGE SCALE GENOMIC DNA]</scope>
    <source>
        <strain evidence="3">30976</strain>
    </source>
</reference>
<organism evidence="2">
    <name type="scientific">Cryptosporidium hominis</name>
    <dbReference type="NCBI Taxonomy" id="237895"/>
    <lineage>
        <taxon>Eukaryota</taxon>
        <taxon>Sar</taxon>
        <taxon>Alveolata</taxon>
        <taxon>Apicomplexa</taxon>
        <taxon>Conoidasida</taxon>
        <taxon>Coccidia</taxon>
        <taxon>Eucoccidiorida</taxon>
        <taxon>Eimeriorina</taxon>
        <taxon>Cryptosporidiidae</taxon>
        <taxon>Cryptosporidium</taxon>
    </lineage>
</organism>
<feature type="compositionally biased region" description="Basic residues" evidence="1">
    <location>
        <begin position="343"/>
        <end position="358"/>
    </location>
</feature>
<feature type="compositionally biased region" description="Polar residues" evidence="1">
    <location>
        <begin position="310"/>
        <end position="333"/>
    </location>
</feature>
<dbReference type="Proteomes" id="UP001429100">
    <property type="component" value="Unassembled WGS sequence"/>
</dbReference>
<reference evidence="3 4" key="3">
    <citation type="submission" date="2017-10" db="EMBL/GenBank/DDBJ databases">
        <title>Consistent, comparative and evidence-based genome annotation and re-annotation for the closely-related species, Cryptosporidium parvum, C. hominis and C. tyzzeri.</title>
        <authorList>
            <person name="Baptista R.P."/>
            <person name="Li Y."/>
            <person name="Sateriale A."/>
            <person name="Striepen B."/>
            <person name="Kissinger J.C."/>
        </authorList>
    </citation>
    <scope>NUCLEOTIDE SEQUENCE [LARGE SCALE GENOMIC DNA]</scope>
    <source>
        <strain evidence="3">30976</strain>
    </source>
</reference>
<accession>A0A0S4TKK4</accession>